<dbReference type="SMART" id="SM00954">
    <property type="entry name" value="RelA_SpoT"/>
    <property type="match status" value="1"/>
</dbReference>
<dbReference type="OrthoDB" id="9789634at2"/>
<dbReference type="AlphaFoldDB" id="A0A1R3WA81"/>
<dbReference type="PANTHER" id="PTHR47837:SF1">
    <property type="entry name" value="GTP PYROPHOSPHOKINASE YJBM"/>
    <property type="match status" value="1"/>
</dbReference>
<proteinExistence type="predicted"/>
<gene>
    <name evidence="2" type="ORF">SAMN05421849_0195</name>
</gene>
<dbReference type="SUPFAM" id="SSF81301">
    <property type="entry name" value="Nucleotidyltransferase"/>
    <property type="match status" value="1"/>
</dbReference>
<dbReference type="EMBL" id="FTPS01000001">
    <property type="protein sequence ID" value="SIT74670.1"/>
    <property type="molecule type" value="Genomic_DNA"/>
</dbReference>
<dbReference type="STRING" id="515897.SAMN05421849_0195"/>
<dbReference type="InterPro" id="IPR007685">
    <property type="entry name" value="RelA_SpoT"/>
</dbReference>
<dbReference type="Gene3D" id="3.30.460.10">
    <property type="entry name" value="Beta Polymerase, domain 2"/>
    <property type="match status" value="1"/>
</dbReference>
<organism evidence="2 3">
    <name type="scientific">Pontibaca methylaminivorans</name>
    <dbReference type="NCBI Taxonomy" id="515897"/>
    <lineage>
        <taxon>Bacteria</taxon>
        <taxon>Pseudomonadati</taxon>
        <taxon>Pseudomonadota</taxon>
        <taxon>Alphaproteobacteria</taxon>
        <taxon>Rhodobacterales</taxon>
        <taxon>Roseobacteraceae</taxon>
        <taxon>Pontibaca</taxon>
    </lineage>
</organism>
<dbReference type="InterPro" id="IPR052366">
    <property type="entry name" value="GTP_Pyrophosphokinase"/>
</dbReference>
<sequence length="350" mass="39730">MAFPKPPENKSAIRRAGEAVAEGQATDDDLMLLDRWRGAHGFALNTFQASLRRRIGAFSGPVDFVQRLKRRNTVFDKLRRKREDGVTPLVKDVTAMNDFAGCRLIFASVDDLNAFRSQMHAGFAEHQLRNEPDKYDYIENPKGTGYRGIHDVYSHRPRSHRRGDTSNQPWQNLRVEIQYRTRAQNSWATAVELADIMDRERTKFGHGEGDRGLFFRIASEIIARQHEGLTRAWPEKSLAQLRAELAELESELAIVNRLTALRAHDGSDHLGRHNVFNIVRDECDPSGFRLEISVFKDPLVALEAANEAESSLDSINAVYVRADNPAQLRAAYKNYFGDSVSFVELLRPPN</sequence>
<dbReference type="Proteomes" id="UP000192455">
    <property type="component" value="Unassembled WGS sequence"/>
</dbReference>
<dbReference type="Pfam" id="PF04607">
    <property type="entry name" value="RelA_SpoT"/>
    <property type="match status" value="1"/>
</dbReference>
<dbReference type="GO" id="GO:0015969">
    <property type="term" value="P:guanosine tetraphosphate metabolic process"/>
    <property type="evidence" value="ECO:0007669"/>
    <property type="project" value="InterPro"/>
</dbReference>
<accession>A0A1R3WA81</accession>
<protein>
    <recommendedName>
        <fullName evidence="1">RelA/SpoT domain-containing protein</fullName>
    </recommendedName>
</protein>
<dbReference type="PANTHER" id="PTHR47837">
    <property type="entry name" value="GTP PYROPHOSPHOKINASE YJBM"/>
    <property type="match status" value="1"/>
</dbReference>
<dbReference type="RefSeq" id="WP_076646448.1">
    <property type="nucleotide sequence ID" value="NZ_FTPS01000001.1"/>
</dbReference>
<evidence type="ECO:0000313" key="3">
    <source>
        <dbReference type="Proteomes" id="UP000192455"/>
    </source>
</evidence>
<name>A0A1R3WA81_9RHOB</name>
<dbReference type="CDD" id="cd05399">
    <property type="entry name" value="NT_Rel-Spo_like"/>
    <property type="match status" value="1"/>
</dbReference>
<evidence type="ECO:0000259" key="1">
    <source>
        <dbReference type="SMART" id="SM00954"/>
    </source>
</evidence>
<evidence type="ECO:0000313" key="2">
    <source>
        <dbReference type="EMBL" id="SIT74670.1"/>
    </source>
</evidence>
<keyword evidence="3" id="KW-1185">Reference proteome</keyword>
<reference evidence="2 3" key="1">
    <citation type="submission" date="2017-01" db="EMBL/GenBank/DDBJ databases">
        <authorList>
            <person name="Mah S.A."/>
            <person name="Swanson W.J."/>
            <person name="Moy G.W."/>
            <person name="Vacquier V.D."/>
        </authorList>
    </citation>
    <scope>NUCLEOTIDE SEQUENCE [LARGE SCALE GENOMIC DNA]</scope>
    <source>
        <strain evidence="2 3">DSM 21219</strain>
    </source>
</reference>
<feature type="domain" description="RelA/SpoT" evidence="1">
    <location>
        <begin position="66"/>
        <end position="202"/>
    </location>
</feature>
<dbReference type="InterPro" id="IPR043519">
    <property type="entry name" value="NT_sf"/>
</dbReference>